<proteinExistence type="inferred from homology"/>
<dbReference type="Proteomes" id="UP000001114">
    <property type="component" value="Chromosome"/>
</dbReference>
<keyword evidence="2" id="KW-0719">Serine esterase</keyword>
<evidence type="ECO:0000256" key="6">
    <source>
        <dbReference type="ARBA" id="ARBA00022837"/>
    </source>
</evidence>
<dbReference type="InterPro" id="IPR029058">
    <property type="entry name" value="AB_hydrolase_fold"/>
</dbReference>
<dbReference type="GO" id="GO:0052689">
    <property type="term" value="F:carboxylic ester hydrolase activity"/>
    <property type="evidence" value="ECO:0007669"/>
    <property type="project" value="UniProtKB-KW"/>
</dbReference>
<keyword evidence="5" id="KW-0378">Hydrolase</keyword>
<evidence type="ECO:0000256" key="1">
    <source>
        <dbReference type="ARBA" id="ARBA00006249"/>
    </source>
</evidence>
<keyword evidence="10" id="KW-1185">Reference proteome</keyword>
<dbReference type="RefSeq" id="WP_012072195.1">
    <property type="nucleotide sequence ID" value="NC_009655.1"/>
</dbReference>
<dbReference type="InterPro" id="IPR011118">
    <property type="entry name" value="Tannase/feruloyl_esterase"/>
</dbReference>
<evidence type="ECO:0000256" key="5">
    <source>
        <dbReference type="ARBA" id="ARBA00022801"/>
    </source>
</evidence>
<dbReference type="Gene3D" id="3.40.50.1820">
    <property type="entry name" value="alpha/beta hydrolase"/>
    <property type="match status" value="1"/>
</dbReference>
<dbReference type="GO" id="GO:0046872">
    <property type="term" value="F:metal ion binding"/>
    <property type="evidence" value="ECO:0007669"/>
    <property type="project" value="UniProtKB-KW"/>
</dbReference>
<dbReference type="STRING" id="339671.Asuc_0433"/>
<dbReference type="AlphaFoldDB" id="A6VLG3"/>
<keyword evidence="6" id="KW-0106">Calcium</keyword>
<evidence type="ECO:0000313" key="10">
    <source>
        <dbReference type="Proteomes" id="UP000001114"/>
    </source>
</evidence>
<keyword evidence="3" id="KW-0479">Metal-binding</keyword>
<feature type="signal peptide" evidence="8">
    <location>
        <begin position="1"/>
        <end position="22"/>
    </location>
</feature>
<accession>A6VLG3</accession>
<keyword evidence="7" id="KW-1015">Disulfide bond</keyword>
<dbReference type="EMBL" id="CP000746">
    <property type="protein sequence ID" value="ABR73810.1"/>
    <property type="molecule type" value="Genomic_DNA"/>
</dbReference>
<evidence type="ECO:0000256" key="4">
    <source>
        <dbReference type="ARBA" id="ARBA00022729"/>
    </source>
</evidence>
<dbReference type="PANTHER" id="PTHR33938">
    <property type="entry name" value="FERULOYL ESTERASE B-RELATED"/>
    <property type="match status" value="1"/>
</dbReference>
<feature type="chain" id="PRO_5002704036" evidence="8">
    <location>
        <begin position="23"/>
        <end position="533"/>
    </location>
</feature>
<keyword evidence="4 8" id="KW-0732">Signal</keyword>
<gene>
    <name evidence="9" type="ordered locus">Asuc_0433</name>
</gene>
<comment type="similarity">
    <text evidence="1">Belongs to the tannase family.</text>
</comment>
<protein>
    <submittedName>
        <fullName evidence="9">Tannase and feruloyl esterase</fullName>
    </submittedName>
</protein>
<reference evidence="10" key="1">
    <citation type="journal article" date="2010" name="BMC Genomics">
        <title>A genomic perspective on the potential of Actinobacillus succinogenes for industrial succinate production.</title>
        <authorList>
            <person name="McKinlay J.B."/>
            <person name="Laivenieks M."/>
            <person name="Schindler B.D."/>
            <person name="McKinlay A.A."/>
            <person name="Siddaramappa S."/>
            <person name="Challacombe J.F."/>
            <person name="Lowry S.R."/>
            <person name="Clum A."/>
            <person name="Lapidus A.L."/>
            <person name="Burkhart K.B."/>
            <person name="Harkins V."/>
            <person name="Vieille C."/>
        </authorList>
    </citation>
    <scope>NUCLEOTIDE SEQUENCE [LARGE SCALE GENOMIC DNA]</scope>
    <source>
        <strain evidence="10">ATCC 55618 / DSM 22257 / CCUG 43843 / 130Z</strain>
    </source>
</reference>
<evidence type="ECO:0000256" key="3">
    <source>
        <dbReference type="ARBA" id="ARBA00022723"/>
    </source>
</evidence>
<dbReference type="KEGG" id="asu:Asuc_0433"/>
<dbReference type="SUPFAM" id="SSF53474">
    <property type="entry name" value="alpha/beta-Hydrolases"/>
    <property type="match status" value="1"/>
</dbReference>
<evidence type="ECO:0000313" key="9">
    <source>
        <dbReference type="EMBL" id="ABR73810.1"/>
    </source>
</evidence>
<evidence type="ECO:0000256" key="7">
    <source>
        <dbReference type="ARBA" id="ARBA00023157"/>
    </source>
</evidence>
<sequence length="533" mass="57878">MKKLTALATLIALAGSVQNAMAQTERNQCLALKDVVIPNTQITSVKWFAGGMLPPDEQSSFTGTAENQTKAAAHCVVNGEIEKYQGADGKPYAIGFQLRLPQHWNKKFLFQGGGGLDGFVAPAVGAVPVRGSGAVPALMRGYAVVTMDGGHQGAGDTAFTADQQARLNYAYASTGKVTTTAKQLIERMYQAQPEHSYFMGCSNGGREAMNAAMRYPLEFDGVVAGNPGFRLSRAAMGEAWDNQQFMKFAPSNEQGEKIVANALTQADLDAVVKGVLARCDGKDGLTDGIINAWESCDFKPEMVENEIGAEKVALLNAIFNGAKNSRGENVYSSWPYDAGINTQGWRQWKHGDSQTAQPNSRNFTMGAASLKEYFMTPRNPDFDTMKFDFDKDPAKVMQISGINDADKTDLSTFQSRGGKMVIFEGVSDPVFSAHDLRDWYKQLQTDMQNADQFARVFMIPGMNHCGGGPAFEDIDPLTALELWVENDQAPTYLLGKAGKALPDKNKTMPICAYPQIATYKGGDVGKADSFECR</sequence>
<name>A6VLG3_ACTSZ</name>
<dbReference type="OrthoDB" id="7197884at2"/>
<dbReference type="PANTHER" id="PTHR33938:SF15">
    <property type="entry name" value="FERULOYL ESTERASE B-RELATED"/>
    <property type="match status" value="1"/>
</dbReference>
<evidence type="ECO:0000256" key="8">
    <source>
        <dbReference type="SAM" id="SignalP"/>
    </source>
</evidence>
<dbReference type="HOGENOM" id="CLU_014819_4_0_6"/>
<dbReference type="Pfam" id="PF07519">
    <property type="entry name" value="Tannase"/>
    <property type="match status" value="1"/>
</dbReference>
<organism evidence="9 10">
    <name type="scientific">Actinobacillus succinogenes (strain ATCC 55618 / DSM 22257 / CCUG 43843 / 130Z)</name>
    <dbReference type="NCBI Taxonomy" id="339671"/>
    <lineage>
        <taxon>Bacteria</taxon>
        <taxon>Pseudomonadati</taxon>
        <taxon>Pseudomonadota</taxon>
        <taxon>Gammaproteobacteria</taxon>
        <taxon>Pasteurellales</taxon>
        <taxon>Pasteurellaceae</taxon>
        <taxon>Actinobacillus</taxon>
    </lineage>
</organism>
<evidence type="ECO:0000256" key="2">
    <source>
        <dbReference type="ARBA" id="ARBA00022487"/>
    </source>
</evidence>
<dbReference type="eggNOG" id="COG0412">
    <property type="taxonomic scope" value="Bacteria"/>
</dbReference>